<feature type="region of interest" description="Disordered" evidence="1">
    <location>
        <begin position="593"/>
        <end position="632"/>
    </location>
</feature>
<protein>
    <recommendedName>
        <fullName evidence="2">Cyclic nucleotide-binding domain-containing protein</fullName>
    </recommendedName>
</protein>
<feature type="region of interest" description="Disordered" evidence="1">
    <location>
        <begin position="1538"/>
        <end position="1583"/>
    </location>
</feature>
<dbReference type="InterPro" id="IPR000595">
    <property type="entry name" value="cNMP-bd_dom"/>
</dbReference>
<evidence type="ECO:0000313" key="4">
    <source>
        <dbReference type="Proteomes" id="UP001165090"/>
    </source>
</evidence>
<feature type="compositionally biased region" description="Low complexity" evidence="1">
    <location>
        <begin position="909"/>
        <end position="920"/>
    </location>
</feature>
<feature type="compositionally biased region" description="Pro residues" evidence="1">
    <location>
        <begin position="607"/>
        <end position="619"/>
    </location>
</feature>
<keyword evidence="4" id="KW-1185">Reference proteome</keyword>
<gene>
    <name evidence="3" type="ORF">VaNZ11_006121</name>
</gene>
<feature type="compositionally biased region" description="Gly residues" evidence="1">
    <location>
        <begin position="1097"/>
        <end position="1113"/>
    </location>
</feature>
<feature type="compositionally biased region" description="Gly residues" evidence="1">
    <location>
        <begin position="1596"/>
        <end position="1612"/>
    </location>
</feature>
<dbReference type="SUPFAM" id="SSF51206">
    <property type="entry name" value="cAMP-binding domain-like"/>
    <property type="match status" value="2"/>
</dbReference>
<dbReference type="Pfam" id="PF00027">
    <property type="entry name" value="cNMP_binding"/>
    <property type="match status" value="2"/>
</dbReference>
<feature type="compositionally biased region" description="Low complexity" evidence="1">
    <location>
        <begin position="1395"/>
        <end position="1415"/>
    </location>
</feature>
<feature type="compositionally biased region" description="Low complexity" evidence="1">
    <location>
        <begin position="1538"/>
        <end position="1562"/>
    </location>
</feature>
<feature type="region of interest" description="Disordered" evidence="1">
    <location>
        <begin position="903"/>
        <end position="927"/>
    </location>
</feature>
<feature type="compositionally biased region" description="Basic and acidic residues" evidence="1">
    <location>
        <begin position="1330"/>
        <end position="1347"/>
    </location>
</feature>
<dbReference type="PANTHER" id="PTHR23011:SF28">
    <property type="entry name" value="CYCLIC NUCLEOTIDE-BINDING DOMAIN CONTAINING PROTEIN"/>
    <property type="match status" value="1"/>
</dbReference>
<feature type="region of interest" description="Disordered" evidence="1">
    <location>
        <begin position="1261"/>
        <end position="1432"/>
    </location>
</feature>
<reference evidence="3 4" key="1">
    <citation type="journal article" date="2023" name="IScience">
        <title>Expanded male sex-determining region conserved during the evolution of homothallism in the green alga Volvox.</title>
        <authorList>
            <person name="Yamamoto K."/>
            <person name="Matsuzaki R."/>
            <person name="Mahakham W."/>
            <person name="Heman W."/>
            <person name="Sekimoto H."/>
            <person name="Kawachi M."/>
            <person name="Minakuchi Y."/>
            <person name="Toyoda A."/>
            <person name="Nozaki H."/>
        </authorList>
    </citation>
    <scope>NUCLEOTIDE SEQUENCE [LARGE SCALE GENOMIC DNA]</scope>
    <source>
        <strain evidence="3 4">NIES-4468</strain>
    </source>
</reference>
<dbReference type="Proteomes" id="UP001165090">
    <property type="component" value="Unassembled WGS sequence"/>
</dbReference>
<feature type="compositionally biased region" description="Gly residues" evidence="1">
    <location>
        <begin position="1567"/>
        <end position="1583"/>
    </location>
</feature>
<dbReference type="PANTHER" id="PTHR23011">
    <property type="entry name" value="CYCLIC NUCLEOTIDE-BINDING DOMAIN CONTAINING PROTEIN"/>
    <property type="match status" value="1"/>
</dbReference>
<dbReference type="InterPro" id="IPR014710">
    <property type="entry name" value="RmlC-like_jellyroll"/>
</dbReference>
<feature type="region of interest" description="Disordered" evidence="1">
    <location>
        <begin position="839"/>
        <end position="881"/>
    </location>
</feature>
<feature type="region of interest" description="Disordered" evidence="1">
    <location>
        <begin position="1448"/>
        <end position="1468"/>
    </location>
</feature>
<accession>A0ABQ5S1N5</accession>
<dbReference type="PROSITE" id="PS50042">
    <property type="entry name" value="CNMP_BINDING_3"/>
    <property type="match status" value="2"/>
</dbReference>
<feature type="region of interest" description="Disordered" evidence="1">
    <location>
        <begin position="1097"/>
        <end position="1175"/>
    </location>
</feature>
<dbReference type="InterPro" id="IPR018490">
    <property type="entry name" value="cNMP-bd_dom_sf"/>
</dbReference>
<dbReference type="CDD" id="cd00038">
    <property type="entry name" value="CAP_ED"/>
    <property type="match status" value="2"/>
</dbReference>
<comment type="caution">
    <text evidence="3">The sequence shown here is derived from an EMBL/GenBank/DDBJ whole genome shotgun (WGS) entry which is preliminary data.</text>
</comment>
<name>A0ABQ5S1N5_9CHLO</name>
<evidence type="ECO:0000259" key="2">
    <source>
        <dbReference type="PROSITE" id="PS50042"/>
    </source>
</evidence>
<dbReference type="EMBL" id="BSDZ01000015">
    <property type="protein sequence ID" value="GLI63232.1"/>
    <property type="molecule type" value="Genomic_DNA"/>
</dbReference>
<feature type="compositionally biased region" description="Low complexity" evidence="1">
    <location>
        <begin position="839"/>
        <end position="867"/>
    </location>
</feature>
<feature type="domain" description="Cyclic nucleotide-binding" evidence="2">
    <location>
        <begin position="96"/>
        <end position="184"/>
    </location>
</feature>
<evidence type="ECO:0000256" key="1">
    <source>
        <dbReference type="SAM" id="MobiDB-lite"/>
    </source>
</evidence>
<proteinExistence type="predicted"/>
<feature type="domain" description="Cyclic nucleotide-binding" evidence="2">
    <location>
        <begin position="204"/>
        <end position="318"/>
    </location>
</feature>
<sequence>MPTTKEAAAAAAATAANDALVGQAAVAAQQAIFARQAAAAAAQRAEFTYLTGLPPNRRTVAQNTRLAVFLGNAPRTQQAGPTALHALSVAVQVIEVPRGGTVYRINDQSDGFYVLVDGWVLLYDVKDKDEAEEDDGVVDRLGRLDSFGEEDLLSSSRRAHRADVCADSSAVLIRVPPELYRKYLQHLHQPDFEDKVEFLGQLEVFKSLPDETLRKLAPCFAQVELHAREYLVRQGEHAESMYAIASGQCSVLVDPGFRAEQGAEPEVDPKKAMQVCTIGPGNIVGDMTVLANVRRRTATILCLTDLVCYKIRRATFIRRVPSMQLEGLRQVAEAKLRITERHLHISVSGPGSLAPGSKALTLRDKLLRGHDLRQMLPISNVPPTELRGLAPRIQNETVADFITNSLAAAAAAVAAASNGGGCSGFAAAGSNSGATSGGNTLGAASSVASVAPSSAAVTAAAAVAASTAEARLRFGWHQKSTGLSPRGRALAQMTVATSHGVGGTGSGGGVGVALTDRTSAQAAKLQGRNSVATCASTTADKVRHADINFSWGLGPGTLINSLLDRAPTSGGITLHRVYATDTEAAAPQQALGNESVNSKSDGGSGCPPVPLVPLLPTQPLPSASAAQLRPTSSRQHVHHLSFNYGRSGGSGGPGLRGSASAVALLQPRWGWTSSPIDASYAPYMAPSSFGTTPGGTAFSVVGISVNVTGGSDGHNVLVNGGGNANGNVSVGSAIVGPKLRRGGVRSAHNHSSATLPYINGDKTQVVQDPSHANRRSFSGGYVAAGGSGSTGVAQYAGLQRPGPLVIGAAAPAGILPPPQSLPALNPSLVQLLQQGAQSQLLQSASSPQAWPAQQSTPPQPQQLQQQQRCSGSEGGSTPGVGFEKRSAIEATVEDPGSGIIASTARSQESPSSPFNNPSSPARSRHGDDFLHQDQRCASGHVTRGTSVKIRRGGSAAVGIGDEDVSSDIEALTPSRRDGARRTRSMCKARFSRQMVTQNSSVDALVVEAIINALAKDIMLATQATEAEGATSAEAEETALNGGALAVDWPLGGGTVPGQGTDGVEGPEAETGMGIGLGGEVGEGLQEPEYTPDAGVDVGGAGDCEGAGEGGVADQGGDVSEGAENSSPVEGTEERVGSAKGSNTVGVAKAGGDGVSADEEEGQAAQAMEDTTAVQRDEIPEDVVEAEGDDQACHTVCEAEETNTRGAELQPVADTPAADGADAAALQEASLPEDAVEDALAVASIDTPEPEKPATPIAKEWATAEHPEVDSQTEVDAITLANGQAVPGTPSSPAQGDANDAGSGTDASPFPNSQKRESWAMSEGSTVSMDSDSHQHKERPEQQQREESGVLQQSSMGAAHDQISSDLEGFSGPMSGVFAKATANASVAESDKQEPDPQLASQDAQQPAPQAHSQAQGSTSGVIYPGLVSRPPTTLQLTLPDAVAAALHARPGSSLSPNRRQMTPPVAPRPYPYVGPFLSFKKSPQLPLNLIAPPFPSAAIQHSKAPSFTLRGSSTASHSNPANFASPAPVHAAVPAPAATVASSGTPPAAGPATPTAGVPAAAYGERQGVGGSRPSGHGRGVVDGLGSISAVVGGGGNGGGAGGFHAGGGSSGTRGQLRKGGALYRPLTGPRNSSVEL</sequence>
<organism evidence="3 4">
    <name type="scientific">Volvox africanus</name>
    <dbReference type="NCBI Taxonomy" id="51714"/>
    <lineage>
        <taxon>Eukaryota</taxon>
        <taxon>Viridiplantae</taxon>
        <taxon>Chlorophyta</taxon>
        <taxon>core chlorophytes</taxon>
        <taxon>Chlorophyceae</taxon>
        <taxon>CS clade</taxon>
        <taxon>Chlamydomonadales</taxon>
        <taxon>Volvocaceae</taxon>
        <taxon>Volvox</taxon>
    </lineage>
</organism>
<feature type="region of interest" description="Disordered" evidence="1">
    <location>
        <begin position="1596"/>
        <end position="1637"/>
    </location>
</feature>
<dbReference type="Gene3D" id="2.60.120.10">
    <property type="entry name" value="Jelly Rolls"/>
    <property type="match status" value="2"/>
</dbReference>
<dbReference type="SMART" id="SM00100">
    <property type="entry name" value="cNMP"/>
    <property type="match status" value="2"/>
</dbReference>
<evidence type="ECO:0000313" key="3">
    <source>
        <dbReference type="EMBL" id="GLI63232.1"/>
    </source>
</evidence>